<dbReference type="Proteomes" id="UP000595708">
    <property type="component" value="Chromosome"/>
</dbReference>
<evidence type="ECO:0000259" key="8">
    <source>
        <dbReference type="PROSITE" id="PS50126"/>
    </source>
</evidence>
<dbReference type="SUPFAM" id="SSF69705">
    <property type="entry name" value="Transcription factor NusA, N-terminal domain"/>
    <property type="match status" value="1"/>
</dbReference>
<name>A0A7R6VYW5_9PROT</name>
<dbReference type="AlphaFoldDB" id="A0A7R6VYW5"/>
<evidence type="ECO:0000256" key="6">
    <source>
        <dbReference type="ARBA" id="ARBA00023163"/>
    </source>
</evidence>
<keyword evidence="4 7" id="KW-0694">RNA-binding</keyword>
<dbReference type="GO" id="GO:0031564">
    <property type="term" value="P:transcription antitermination"/>
    <property type="evidence" value="ECO:0007669"/>
    <property type="project" value="UniProtKB-UniRule"/>
</dbReference>
<dbReference type="InterPro" id="IPR009019">
    <property type="entry name" value="KH_sf_prok-type"/>
</dbReference>
<dbReference type="Pfam" id="PF13184">
    <property type="entry name" value="KH_NusA_1st"/>
    <property type="match status" value="1"/>
</dbReference>
<evidence type="ECO:0000313" key="9">
    <source>
        <dbReference type="EMBL" id="BCG49619.1"/>
    </source>
</evidence>
<dbReference type="Pfam" id="PF08529">
    <property type="entry name" value="NusA_N"/>
    <property type="match status" value="1"/>
</dbReference>
<evidence type="ECO:0000256" key="7">
    <source>
        <dbReference type="HAMAP-Rule" id="MF_00945"/>
    </source>
</evidence>
<evidence type="ECO:0000256" key="5">
    <source>
        <dbReference type="ARBA" id="ARBA00023015"/>
    </source>
</evidence>
<keyword evidence="10" id="KW-1185">Reference proteome</keyword>
<evidence type="ECO:0000313" key="10">
    <source>
        <dbReference type="Proteomes" id="UP000595708"/>
    </source>
</evidence>
<evidence type="ECO:0000256" key="1">
    <source>
        <dbReference type="ARBA" id="ARBA00022472"/>
    </source>
</evidence>
<dbReference type="Gene3D" id="3.30.300.20">
    <property type="match status" value="2"/>
</dbReference>
<dbReference type="HAMAP" id="MF_00945_B">
    <property type="entry name" value="NusA_B"/>
    <property type="match status" value="1"/>
</dbReference>
<dbReference type="KEGG" id="parm:PADco_1990"/>
<keyword evidence="6 7" id="KW-0804">Transcription</keyword>
<gene>
    <name evidence="7 9" type="primary">nusA</name>
    <name evidence="9" type="ORF">PADco_1990</name>
</gene>
<dbReference type="NCBIfam" id="TIGR01953">
    <property type="entry name" value="NusA"/>
    <property type="match status" value="1"/>
</dbReference>
<dbReference type="Pfam" id="PF00575">
    <property type="entry name" value="S1"/>
    <property type="match status" value="1"/>
</dbReference>
<sequence length="363" mass="41594">MSREILSLINALAREKNIDEEVIFRSLEHALAQATKKRYKGEVDIRVSIDREKGFSESFRRWHVVPNDAGLKLPDQEVLHFEALERIPNIEIDDYIEEPIESVDIGRRFAQDTKQLVLQCIREAERKKILSDFLKQNNSLIVGTVKRIERNGDAIVELGKIEARLPRNKMIPKENFRIGDRLRAYIQQIECNYNNNKIYKKPYIILSRISPEFIINLFRLEVPEIEQGSLEIKSAARDPGIRSKIAVYSLNKHIDPIGACVGIRGSRVQAVIGELGGERIDIILWSKDPKKFVISALSPANVLSMIANENKHIMDVIVNEENLAIAIGRNGQNVRLASNLTGWKINITTNKKSTQQLYKRIYY</sequence>
<feature type="domain" description="S1 motif" evidence="8">
    <location>
        <begin position="138"/>
        <end position="209"/>
    </location>
</feature>
<dbReference type="PROSITE" id="PS50084">
    <property type="entry name" value="KH_TYPE_1"/>
    <property type="match status" value="1"/>
</dbReference>
<dbReference type="CDD" id="cd04455">
    <property type="entry name" value="S1_NusA"/>
    <property type="match status" value="1"/>
</dbReference>
<dbReference type="InterPro" id="IPR015946">
    <property type="entry name" value="KH_dom-like_a/b"/>
</dbReference>
<dbReference type="CDD" id="cd02134">
    <property type="entry name" value="KH-II_NusA_rpt1"/>
    <property type="match status" value="1"/>
</dbReference>
<dbReference type="FunFam" id="3.30.300.20:FF:000005">
    <property type="entry name" value="Transcription termination/antitermination protein NusA"/>
    <property type="match status" value="1"/>
</dbReference>
<dbReference type="SUPFAM" id="SSF54814">
    <property type="entry name" value="Prokaryotic type KH domain (KH-domain type II)"/>
    <property type="match status" value="2"/>
</dbReference>
<dbReference type="PROSITE" id="PS50126">
    <property type="entry name" value="S1"/>
    <property type="match status" value="1"/>
</dbReference>
<protein>
    <recommendedName>
        <fullName evidence="7">Transcription termination/antitermination protein NusA</fullName>
    </recommendedName>
</protein>
<comment type="subcellular location">
    <subcellularLocation>
        <location evidence="7">Cytoplasm</location>
    </subcellularLocation>
</comment>
<dbReference type="GO" id="GO:0006353">
    <property type="term" value="P:DNA-templated transcription termination"/>
    <property type="evidence" value="ECO:0007669"/>
    <property type="project" value="UniProtKB-UniRule"/>
</dbReference>
<dbReference type="CDD" id="cd22529">
    <property type="entry name" value="KH-II_NusA_rpt2"/>
    <property type="match status" value="1"/>
</dbReference>
<keyword evidence="1 7" id="KW-0806">Transcription termination</keyword>
<keyword evidence="2 7" id="KW-0963">Cytoplasm</keyword>
<keyword evidence="3 7" id="KW-0889">Transcription antitermination</keyword>
<comment type="subunit">
    <text evidence="7">Monomer. Binds directly to the core enzyme of the DNA-dependent RNA polymerase and to nascent RNA.</text>
</comment>
<accession>A0A7R6VYW5</accession>
<dbReference type="PANTHER" id="PTHR22648:SF0">
    <property type="entry name" value="TRANSCRIPTION TERMINATION_ANTITERMINATION PROTEIN NUSA"/>
    <property type="match status" value="1"/>
</dbReference>
<dbReference type="InterPro" id="IPR013735">
    <property type="entry name" value="TF_NusA_N"/>
</dbReference>
<dbReference type="InterPro" id="IPR030842">
    <property type="entry name" value="TF_NusA_bacterial"/>
</dbReference>
<dbReference type="InterPro" id="IPR003029">
    <property type="entry name" value="S1_domain"/>
</dbReference>
<reference evidence="9 10" key="1">
    <citation type="journal article" date="2020" name="Genome Biol. Evol.">
        <title>Comparative Genomics Underlines Multiple Roles of Profftella, an Obligate Symbiont of Psyllids: Providing Toxins, Vitamins, and Carotenoids.</title>
        <authorList>
            <person name="Nakabachi A."/>
            <person name="Piel J."/>
            <person name="Malenovsky I."/>
            <person name="Hirose Y."/>
        </authorList>
    </citation>
    <scope>NUCLEOTIDE SEQUENCE [LARGE SCALE GENOMIC DNA]</scope>
    <source>
        <strain evidence="9 10">Dco</strain>
    </source>
</reference>
<dbReference type="SUPFAM" id="SSF50249">
    <property type="entry name" value="Nucleic acid-binding proteins"/>
    <property type="match status" value="1"/>
</dbReference>
<evidence type="ECO:0000256" key="4">
    <source>
        <dbReference type="ARBA" id="ARBA00022884"/>
    </source>
</evidence>
<comment type="similarity">
    <text evidence="7">Belongs to the NusA family.</text>
</comment>
<dbReference type="Gene3D" id="3.30.1480.10">
    <property type="entry name" value="NusA, N-terminal domain"/>
    <property type="match status" value="1"/>
</dbReference>
<dbReference type="EMBL" id="AP023215">
    <property type="protein sequence ID" value="BCG49619.1"/>
    <property type="molecule type" value="Genomic_DNA"/>
</dbReference>
<keyword evidence="5 7" id="KW-0805">Transcription regulation</keyword>
<dbReference type="SMART" id="SM00316">
    <property type="entry name" value="S1"/>
    <property type="match status" value="1"/>
</dbReference>
<comment type="function">
    <text evidence="7">Participates in both transcription termination and antitermination.</text>
</comment>
<dbReference type="GO" id="GO:0003700">
    <property type="term" value="F:DNA-binding transcription factor activity"/>
    <property type="evidence" value="ECO:0007669"/>
    <property type="project" value="InterPro"/>
</dbReference>
<evidence type="ECO:0000256" key="3">
    <source>
        <dbReference type="ARBA" id="ARBA00022814"/>
    </source>
</evidence>
<evidence type="ECO:0000256" key="2">
    <source>
        <dbReference type="ARBA" id="ARBA00022490"/>
    </source>
</evidence>
<proteinExistence type="inferred from homology"/>
<dbReference type="InterPro" id="IPR036555">
    <property type="entry name" value="NusA_N_sf"/>
</dbReference>
<dbReference type="GO" id="GO:0005829">
    <property type="term" value="C:cytosol"/>
    <property type="evidence" value="ECO:0007669"/>
    <property type="project" value="TreeGrafter"/>
</dbReference>
<dbReference type="FunFam" id="3.30.300.20:FF:000002">
    <property type="entry name" value="Transcription termination/antitermination protein NusA"/>
    <property type="match status" value="1"/>
</dbReference>
<organism evidence="9 10">
    <name type="scientific">Candidatus Profftella armatura</name>
    <name type="common">Diaphorina cf. continua</name>
    <dbReference type="NCBI Taxonomy" id="2661583"/>
    <lineage>
        <taxon>Bacteria</taxon>
        <taxon>Pseudomonadati</taxon>
        <taxon>Pseudomonadota</taxon>
        <taxon>Betaproteobacteria</taxon>
        <taxon>Candidatus Profftella</taxon>
    </lineage>
</organism>
<dbReference type="InterPro" id="IPR025249">
    <property type="entry name" value="TF_NusA_KH_1st"/>
</dbReference>
<dbReference type="GO" id="GO:0003723">
    <property type="term" value="F:RNA binding"/>
    <property type="evidence" value="ECO:0007669"/>
    <property type="project" value="UniProtKB-UniRule"/>
</dbReference>
<dbReference type="Pfam" id="PF26594">
    <property type="entry name" value="KH_NusA_2nd"/>
    <property type="match status" value="1"/>
</dbReference>
<dbReference type="InterPro" id="IPR010213">
    <property type="entry name" value="TF_NusA"/>
</dbReference>
<dbReference type="InterPro" id="IPR058582">
    <property type="entry name" value="KH_NusA_2nd"/>
</dbReference>
<dbReference type="InterPro" id="IPR012340">
    <property type="entry name" value="NA-bd_OB-fold"/>
</dbReference>
<dbReference type="Gene3D" id="2.40.50.140">
    <property type="entry name" value="Nucleic acid-binding proteins"/>
    <property type="match status" value="1"/>
</dbReference>
<dbReference type="PANTHER" id="PTHR22648">
    <property type="entry name" value="TRANSCRIPTION TERMINATION FACTOR NUSA"/>
    <property type="match status" value="1"/>
</dbReference>